<evidence type="ECO:0000313" key="3">
    <source>
        <dbReference type="Proteomes" id="UP000887116"/>
    </source>
</evidence>
<dbReference type="Proteomes" id="UP000887116">
    <property type="component" value="Unassembled WGS sequence"/>
</dbReference>
<dbReference type="AlphaFoldDB" id="A0A8X6LJI7"/>
<reference evidence="2" key="1">
    <citation type="submission" date="2020-07" db="EMBL/GenBank/DDBJ databases">
        <title>Multicomponent nature underlies the extraordinary mechanical properties of spider dragline silk.</title>
        <authorList>
            <person name="Kono N."/>
            <person name="Nakamura H."/>
            <person name="Mori M."/>
            <person name="Yoshida Y."/>
            <person name="Ohtoshi R."/>
            <person name="Malay A.D."/>
            <person name="Moran D.A.P."/>
            <person name="Tomita M."/>
            <person name="Numata K."/>
            <person name="Arakawa K."/>
        </authorList>
    </citation>
    <scope>NUCLEOTIDE SEQUENCE</scope>
</reference>
<comment type="caution">
    <text evidence="2">The sequence shown here is derived from an EMBL/GenBank/DDBJ whole genome shotgun (WGS) entry which is preliminary data.</text>
</comment>
<feature type="region of interest" description="Disordered" evidence="1">
    <location>
        <begin position="1"/>
        <end position="29"/>
    </location>
</feature>
<keyword evidence="3" id="KW-1185">Reference proteome</keyword>
<sequence>MAYNKDSSFNRKNVPSGSKTHPRNKTLDGFINCDIPLRKKKRTKPRRVDTSNRPLIYYTEKRYLSKLIFRVAKNKLSDKGSFNATSVTSRNEANKTA</sequence>
<feature type="compositionally biased region" description="Polar residues" evidence="1">
    <location>
        <begin position="1"/>
        <end position="19"/>
    </location>
</feature>
<name>A0A8X6LJI7_TRICU</name>
<dbReference type="EMBL" id="BMAO01016727">
    <property type="protein sequence ID" value="GFR10702.1"/>
    <property type="molecule type" value="Genomic_DNA"/>
</dbReference>
<evidence type="ECO:0000313" key="2">
    <source>
        <dbReference type="EMBL" id="GFR10702.1"/>
    </source>
</evidence>
<protein>
    <submittedName>
        <fullName evidence="2">Uncharacterized protein</fullName>
    </submittedName>
</protein>
<organism evidence="2 3">
    <name type="scientific">Trichonephila clavata</name>
    <name type="common">Joro spider</name>
    <name type="synonym">Nephila clavata</name>
    <dbReference type="NCBI Taxonomy" id="2740835"/>
    <lineage>
        <taxon>Eukaryota</taxon>
        <taxon>Metazoa</taxon>
        <taxon>Ecdysozoa</taxon>
        <taxon>Arthropoda</taxon>
        <taxon>Chelicerata</taxon>
        <taxon>Arachnida</taxon>
        <taxon>Araneae</taxon>
        <taxon>Araneomorphae</taxon>
        <taxon>Entelegynae</taxon>
        <taxon>Araneoidea</taxon>
        <taxon>Nephilidae</taxon>
        <taxon>Trichonephila</taxon>
    </lineage>
</organism>
<proteinExistence type="predicted"/>
<evidence type="ECO:0000256" key="1">
    <source>
        <dbReference type="SAM" id="MobiDB-lite"/>
    </source>
</evidence>
<gene>
    <name evidence="2" type="ORF">TNCT_169761</name>
</gene>
<accession>A0A8X6LJI7</accession>